<organism evidence="1 2">
    <name type="scientific">Christiangramia flava JLT2011</name>
    <dbReference type="NCBI Taxonomy" id="1229726"/>
    <lineage>
        <taxon>Bacteria</taxon>
        <taxon>Pseudomonadati</taxon>
        <taxon>Bacteroidota</taxon>
        <taxon>Flavobacteriia</taxon>
        <taxon>Flavobacteriales</taxon>
        <taxon>Flavobacteriaceae</taxon>
        <taxon>Christiangramia</taxon>
    </lineage>
</organism>
<dbReference type="RefSeq" id="WP_158091634.1">
    <property type="nucleotide sequence ID" value="NZ_AMRU01000011.1"/>
</dbReference>
<evidence type="ECO:0000313" key="1">
    <source>
        <dbReference type="EMBL" id="APU69104.1"/>
    </source>
</evidence>
<gene>
    <name evidence="1" type="ORF">GRFL_2380</name>
</gene>
<accession>A0A1L7I7A4</accession>
<dbReference type="GO" id="GO:0006790">
    <property type="term" value="P:sulfur compound metabolic process"/>
    <property type="evidence" value="ECO:0007669"/>
    <property type="project" value="TreeGrafter"/>
</dbReference>
<dbReference type="Gene3D" id="3.40.50.300">
    <property type="entry name" value="P-loop containing nucleotide triphosphate hydrolases"/>
    <property type="match status" value="1"/>
</dbReference>
<reference evidence="1 2" key="1">
    <citation type="submission" date="2016-07" db="EMBL/GenBank/DDBJ databases">
        <title>Multi-omics approach to identify versatile polysaccharide utilization systems of a marine flavobacterium Gramella flava.</title>
        <authorList>
            <person name="Tang K."/>
        </authorList>
    </citation>
    <scope>NUCLEOTIDE SEQUENCE [LARGE SCALE GENOMIC DNA]</scope>
    <source>
        <strain evidence="1 2">JLT2011</strain>
    </source>
</reference>
<dbReference type="PANTHER" id="PTHR10704">
    <property type="entry name" value="CARBOHYDRATE SULFOTRANSFERASE"/>
    <property type="match status" value="1"/>
</dbReference>
<sequence length="295" mass="34932">MGKPILVTGIHRSGTTWVGRMISESNSVQYIHEPFNIHYKGKESPIEHWFEYYSLSTSAQTEQEVLNYLQSMYRPSLKSIFKNLIKGDVNKLFTSDDPKGNLFGRPLLKDPIAIMSAPWLYNKVDCDVIVCIRHPAAFVASIKEKDWDFDFNQLLEQEKLMKEKLYPFQEKIREFSETPPGIVSQGILLWNIIYSRVIEYRKEFKGKWIFIKHEDISRRPVEEFKLMFNKLDIPFGLEIKNEIIESTEASNLEPLKRNSRRNIFRWKSMLSSKDIEKIKKETFKVWSHYYAESDW</sequence>
<dbReference type="InterPro" id="IPR000863">
    <property type="entry name" value="Sulfotransferase_dom"/>
</dbReference>
<dbReference type="InterPro" id="IPR027417">
    <property type="entry name" value="P-loop_NTPase"/>
</dbReference>
<dbReference type="PANTHER" id="PTHR10704:SF44">
    <property type="entry name" value="LD35051P-RELATED"/>
    <property type="match status" value="1"/>
</dbReference>
<dbReference type="Proteomes" id="UP000186230">
    <property type="component" value="Chromosome"/>
</dbReference>
<dbReference type="GO" id="GO:0001517">
    <property type="term" value="F:N-acetylglucosamine 6-O-sulfotransferase activity"/>
    <property type="evidence" value="ECO:0007669"/>
    <property type="project" value="TreeGrafter"/>
</dbReference>
<name>A0A1L7I7A4_9FLAO</name>
<dbReference type="AlphaFoldDB" id="A0A1L7I7A4"/>
<dbReference type="EMBL" id="CP016359">
    <property type="protein sequence ID" value="APU69104.1"/>
    <property type="molecule type" value="Genomic_DNA"/>
</dbReference>
<dbReference type="InterPro" id="IPR051135">
    <property type="entry name" value="Gal/GlcNAc/GalNAc_ST"/>
</dbReference>
<dbReference type="STRING" id="1229726.GRFL_2380"/>
<evidence type="ECO:0000313" key="2">
    <source>
        <dbReference type="Proteomes" id="UP000186230"/>
    </source>
</evidence>
<dbReference type="KEGG" id="gfl:GRFL_2380"/>
<protein>
    <submittedName>
        <fullName evidence="1">Uncharacterized protein</fullName>
    </submittedName>
</protein>
<keyword evidence="2" id="KW-1185">Reference proteome</keyword>
<dbReference type="Pfam" id="PF00685">
    <property type="entry name" value="Sulfotransfer_1"/>
    <property type="match status" value="1"/>
</dbReference>
<proteinExistence type="predicted"/>
<dbReference type="GO" id="GO:0006044">
    <property type="term" value="P:N-acetylglucosamine metabolic process"/>
    <property type="evidence" value="ECO:0007669"/>
    <property type="project" value="TreeGrafter"/>
</dbReference>
<dbReference type="SUPFAM" id="SSF52540">
    <property type="entry name" value="P-loop containing nucleoside triphosphate hydrolases"/>
    <property type="match status" value="1"/>
</dbReference>